<dbReference type="KEGG" id="cace:CACET_c18220"/>
<dbReference type="SMART" id="SM00382">
    <property type="entry name" value="AAA"/>
    <property type="match status" value="1"/>
</dbReference>
<comment type="similarity">
    <text evidence="1">Belongs to the GSP E family.</text>
</comment>
<dbReference type="PROSITE" id="PS00662">
    <property type="entry name" value="T2SP_E"/>
    <property type="match status" value="1"/>
</dbReference>
<dbReference type="PANTHER" id="PTHR30258:SF1">
    <property type="entry name" value="PROTEIN TRANSPORT PROTEIN HOFB HOMOLOG"/>
    <property type="match status" value="1"/>
</dbReference>
<evidence type="ECO:0000259" key="4">
    <source>
        <dbReference type="PROSITE" id="PS00662"/>
    </source>
</evidence>
<dbReference type="InterPro" id="IPR003593">
    <property type="entry name" value="AAA+_ATPase"/>
</dbReference>
<dbReference type="Pfam" id="PF05157">
    <property type="entry name" value="MshEN"/>
    <property type="match status" value="1"/>
</dbReference>
<name>A0A0G3WBK1_9CLOT</name>
<organism evidence="5 6">
    <name type="scientific">Clostridium aceticum</name>
    <dbReference type="NCBI Taxonomy" id="84022"/>
    <lineage>
        <taxon>Bacteria</taxon>
        <taxon>Bacillati</taxon>
        <taxon>Bacillota</taxon>
        <taxon>Clostridia</taxon>
        <taxon>Eubacteriales</taxon>
        <taxon>Clostridiaceae</taxon>
        <taxon>Clostridium</taxon>
    </lineage>
</organism>
<reference evidence="5 6" key="1">
    <citation type="submission" date="2014-10" db="EMBL/GenBank/DDBJ databases">
        <title>Genome sequence of Clostridium aceticum DSM 1496.</title>
        <authorList>
            <person name="Poehlein A."/>
            <person name="Schiel-Bengelsdorf B."/>
            <person name="Gottschalk G."/>
            <person name="Duerre P."/>
            <person name="Daniel R."/>
        </authorList>
    </citation>
    <scope>NUCLEOTIDE SEQUENCE [LARGE SCALE GENOMIC DNA]</scope>
    <source>
        <strain evidence="5 6">DSM 1496</strain>
    </source>
</reference>
<dbReference type="FunFam" id="3.40.50.300:FF:000398">
    <property type="entry name" value="Type IV pilus assembly ATPase PilB"/>
    <property type="match status" value="1"/>
</dbReference>
<dbReference type="InterPro" id="IPR001482">
    <property type="entry name" value="T2SS/T4SS_dom"/>
</dbReference>
<dbReference type="InterPro" id="IPR027417">
    <property type="entry name" value="P-loop_NTPase"/>
</dbReference>
<feature type="domain" description="Bacterial type II secretion system protein E" evidence="4">
    <location>
        <begin position="380"/>
        <end position="394"/>
    </location>
</feature>
<dbReference type="Proteomes" id="UP000035704">
    <property type="component" value="Chromosome"/>
</dbReference>
<evidence type="ECO:0000313" key="6">
    <source>
        <dbReference type="Proteomes" id="UP000035704"/>
    </source>
</evidence>
<dbReference type="InterPro" id="IPR007831">
    <property type="entry name" value="T2SS_GspE_N"/>
</dbReference>
<dbReference type="FunFam" id="3.30.300.160:FF:000002">
    <property type="entry name" value="Type II secretion system protein E"/>
    <property type="match status" value="1"/>
</dbReference>
<dbReference type="Gene3D" id="3.40.50.300">
    <property type="entry name" value="P-loop containing nucleotide triphosphate hydrolases"/>
    <property type="match status" value="1"/>
</dbReference>
<dbReference type="Gene3D" id="3.30.450.90">
    <property type="match status" value="1"/>
</dbReference>
<dbReference type="InterPro" id="IPR037257">
    <property type="entry name" value="T2SS_E_N_sf"/>
</dbReference>
<keyword evidence="3" id="KW-0067">ATP-binding</keyword>
<gene>
    <name evidence="5" type="primary">pilB</name>
    <name evidence="5" type="ORF">CACET_c18220</name>
</gene>
<dbReference type="SUPFAM" id="SSF52540">
    <property type="entry name" value="P-loop containing nucleoside triphosphate hydrolases"/>
    <property type="match status" value="1"/>
</dbReference>
<keyword evidence="2" id="KW-0547">Nucleotide-binding</keyword>
<protein>
    <submittedName>
        <fullName evidence="5">Type IV pilus assembly protein PilB</fullName>
    </submittedName>
</protein>
<dbReference type="Gene3D" id="3.30.300.160">
    <property type="entry name" value="Type II secretion system, protein E, N-terminal domain"/>
    <property type="match status" value="1"/>
</dbReference>
<dbReference type="GO" id="GO:0005886">
    <property type="term" value="C:plasma membrane"/>
    <property type="evidence" value="ECO:0007669"/>
    <property type="project" value="TreeGrafter"/>
</dbReference>
<dbReference type="GO" id="GO:0005524">
    <property type="term" value="F:ATP binding"/>
    <property type="evidence" value="ECO:0007669"/>
    <property type="project" value="UniProtKB-KW"/>
</dbReference>
<evidence type="ECO:0000313" key="5">
    <source>
        <dbReference type="EMBL" id="AKL95270.1"/>
    </source>
</evidence>
<dbReference type="EMBL" id="CP009687">
    <property type="protein sequence ID" value="AKL95270.1"/>
    <property type="molecule type" value="Genomic_DNA"/>
</dbReference>
<sequence length="562" mass="62771">MITKNMRLGDILVSSGLITEEQLKIVLDLQKKRGKKLGELLIEEGFVTENQIIEVLEFQLGVPHMNLNKYYISPTAPKKISENLARKHLIIPINIIGEKLIVAMADPLNLLAIDDVKLATGLDVDIVIATTNDILNAINKYFDNREVAEQAIEEFTTQQKPQEIDDKDSQLENDINNAPVVKLVNTIISQAVKNKASDIHIEPFEKNVRIRYRIDGDLKEIMTPAKSTHSAIVTRIKIISKLDISEKRIPQDGRVEVTIEKRPIDMRISVLPTVYGEKVVIRLLDRGSIVIKKEQLGFTEQNLKLFNSIMKSPEGIVLVTGPTGSGKTTTLYTMLQELNQIDKNIITVEDPVEYRLDGINQVQVNTKAGMTFAAGLRSILRQDPDIIMVGEIRDVETAQIAVRAAITGHLVLSTLHTNDTASSIARLIDMGVDTYLVSSAVVGVIAQRLIKKVCVHCKTPYQPTEEEKLMLHQEGELLLYKGKGCNACNNTGYLGRTAIHEIMPVNREIRNLINRNGESDLIKDKALEAGMLTLFESCRLLVFKGITTIDELLRVTYSVDIE</sequence>
<evidence type="ECO:0000256" key="1">
    <source>
        <dbReference type="ARBA" id="ARBA00006611"/>
    </source>
</evidence>
<dbReference type="SUPFAM" id="SSF160246">
    <property type="entry name" value="EspE N-terminal domain-like"/>
    <property type="match status" value="1"/>
</dbReference>
<evidence type="ECO:0000256" key="2">
    <source>
        <dbReference type="ARBA" id="ARBA00022741"/>
    </source>
</evidence>
<dbReference type="CDD" id="cd01129">
    <property type="entry name" value="PulE-GspE-like"/>
    <property type="match status" value="1"/>
</dbReference>
<evidence type="ECO:0000256" key="3">
    <source>
        <dbReference type="ARBA" id="ARBA00022840"/>
    </source>
</evidence>
<dbReference type="PATRIC" id="fig|84022.6.peg.1816"/>
<dbReference type="AlphaFoldDB" id="A0A0G3WBK1"/>
<proteinExistence type="inferred from homology"/>
<dbReference type="PANTHER" id="PTHR30258">
    <property type="entry name" value="TYPE II SECRETION SYSTEM PROTEIN GSPE-RELATED"/>
    <property type="match status" value="1"/>
</dbReference>
<dbReference type="FunFam" id="3.30.450.90:FF:000001">
    <property type="entry name" value="Type II secretion system ATPase GspE"/>
    <property type="match status" value="1"/>
</dbReference>
<accession>A0A0G3WBK1</accession>
<dbReference type="OrthoDB" id="9808272at2"/>
<keyword evidence="6" id="KW-1185">Reference proteome</keyword>
<dbReference type="Pfam" id="PF00437">
    <property type="entry name" value="T2SSE"/>
    <property type="match status" value="1"/>
</dbReference>
<dbReference type="RefSeq" id="WP_048407534.1">
    <property type="nucleotide sequence ID" value="NZ_CP009687.1"/>
</dbReference>
<dbReference type="GO" id="GO:0016887">
    <property type="term" value="F:ATP hydrolysis activity"/>
    <property type="evidence" value="ECO:0007669"/>
    <property type="project" value="TreeGrafter"/>
</dbReference>
<dbReference type="STRING" id="84022.CACET_c18220"/>